<evidence type="ECO:0000256" key="4">
    <source>
        <dbReference type="ARBA" id="ARBA00023284"/>
    </source>
</evidence>
<reference evidence="7 8" key="1">
    <citation type="journal article" date="2015" name="Int. J. Syst. Evol. Microbiol.">
        <title>Mariniphaga sediminis sp. nov., isolated from coastal sediment.</title>
        <authorList>
            <person name="Wang F.Q."/>
            <person name="Shen Q.Y."/>
            <person name="Chen G.J."/>
            <person name="Du Z.J."/>
        </authorList>
    </citation>
    <scope>NUCLEOTIDE SEQUENCE [LARGE SCALE GENOMIC DNA]</scope>
    <source>
        <strain evidence="7 8">SY21</strain>
    </source>
</reference>
<evidence type="ECO:0000256" key="3">
    <source>
        <dbReference type="ARBA" id="ARBA00023157"/>
    </source>
</evidence>
<keyword evidence="4" id="KW-0676">Redox-active center</keyword>
<dbReference type="CDD" id="cd02966">
    <property type="entry name" value="TlpA_like_family"/>
    <property type="match status" value="1"/>
</dbReference>
<dbReference type="Gene3D" id="3.40.30.10">
    <property type="entry name" value="Glutaredoxin"/>
    <property type="match status" value="1"/>
</dbReference>
<dbReference type="Pfam" id="PF08534">
    <property type="entry name" value="Redoxin"/>
    <property type="match status" value="1"/>
</dbReference>
<feature type="signal peptide" evidence="5">
    <location>
        <begin position="1"/>
        <end position="19"/>
    </location>
</feature>
<dbReference type="PROSITE" id="PS51352">
    <property type="entry name" value="THIOREDOXIN_2"/>
    <property type="match status" value="1"/>
</dbReference>
<evidence type="ECO:0000256" key="5">
    <source>
        <dbReference type="SAM" id="SignalP"/>
    </source>
</evidence>
<comment type="subcellular location">
    <subcellularLocation>
        <location evidence="1">Cell envelope</location>
    </subcellularLocation>
</comment>
<dbReference type="OrthoDB" id="9794348at2"/>
<dbReference type="PANTHER" id="PTHR42852">
    <property type="entry name" value="THIOL:DISULFIDE INTERCHANGE PROTEIN DSBE"/>
    <property type="match status" value="1"/>
</dbReference>
<dbReference type="Proteomes" id="UP000266441">
    <property type="component" value="Unassembled WGS sequence"/>
</dbReference>
<proteinExistence type="predicted"/>
<dbReference type="InterPro" id="IPR036249">
    <property type="entry name" value="Thioredoxin-like_sf"/>
</dbReference>
<organism evidence="7 8">
    <name type="scientific">Mariniphaga sediminis</name>
    <dbReference type="NCBI Taxonomy" id="1628158"/>
    <lineage>
        <taxon>Bacteria</taxon>
        <taxon>Pseudomonadati</taxon>
        <taxon>Bacteroidota</taxon>
        <taxon>Bacteroidia</taxon>
        <taxon>Marinilabiliales</taxon>
        <taxon>Prolixibacteraceae</taxon>
        <taxon>Mariniphaga</taxon>
    </lineage>
</organism>
<evidence type="ECO:0000256" key="1">
    <source>
        <dbReference type="ARBA" id="ARBA00004196"/>
    </source>
</evidence>
<evidence type="ECO:0000256" key="2">
    <source>
        <dbReference type="ARBA" id="ARBA00022748"/>
    </source>
</evidence>
<dbReference type="InterPro" id="IPR013740">
    <property type="entry name" value="Redoxin"/>
</dbReference>
<keyword evidence="8" id="KW-1185">Reference proteome</keyword>
<dbReference type="InterPro" id="IPR013766">
    <property type="entry name" value="Thioredoxin_domain"/>
</dbReference>
<keyword evidence="2" id="KW-0201">Cytochrome c-type biogenesis</keyword>
<dbReference type="EMBL" id="QWET01000031">
    <property type="protein sequence ID" value="RIH62918.1"/>
    <property type="molecule type" value="Genomic_DNA"/>
</dbReference>
<dbReference type="AlphaFoldDB" id="A0A399CV34"/>
<accession>A0A399CV34</accession>
<dbReference type="RefSeq" id="WP_119352162.1">
    <property type="nucleotide sequence ID" value="NZ_QWET01000031.1"/>
</dbReference>
<protein>
    <submittedName>
        <fullName evidence="7">TlpA family protein disulfide reductase</fullName>
    </submittedName>
</protein>
<keyword evidence="3" id="KW-1015">Disulfide bond</keyword>
<comment type="caution">
    <text evidence="7">The sequence shown here is derived from an EMBL/GenBank/DDBJ whole genome shotgun (WGS) entry which is preliminary data.</text>
</comment>
<feature type="chain" id="PRO_5017214659" evidence="5">
    <location>
        <begin position="20"/>
        <end position="182"/>
    </location>
</feature>
<evidence type="ECO:0000259" key="6">
    <source>
        <dbReference type="PROSITE" id="PS51352"/>
    </source>
</evidence>
<evidence type="ECO:0000313" key="8">
    <source>
        <dbReference type="Proteomes" id="UP000266441"/>
    </source>
</evidence>
<keyword evidence="5" id="KW-0732">Signal</keyword>
<feature type="domain" description="Thioredoxin" evidence="6">
    <location>
        <begin position="37"/>
        <end position="181"/>
    </location>
</feature>
<sequence length="182" mass="20688">MKATLTLFALAGFFVWANAQSTGIPRQEIPADYGYIVKIGQQMPDIELMLTDGTTITTDDLKGKVVMLQFTASWCGVCRREMPHIENEIWQKHKNNEDFVLIGIDMDEPLETVKKFAAKMEITYPLALDPGGKIFYTFAAKGAGVTRNVIINREGKIVYMTRLFKEEEFNEMKEVINLLLEN</sequence>
<dbReference type="GO" id="GO:0017004">
    <property type="term" value="P:cytochrome complex assembly"/>
    <property type="evidence" value="ECO:0007669"/>
    <property type="project" value="UniProtKB-KW"/>
</dbReference>
<dbReference type="PANTHER" id="PTHR42852:SF6">
    <property type="entry name" value="THIOL:DISULFIDE INTERCHANGE PROTEIN DSBE"/>
    <property type="match status" value="1"/>
</dbReference>
<dbReference type="GO" id="GO:0030313">
    <property type="term" value="C:cell envelope"/>
    <property type="evidence" value="ECO:0007669"/>
    <property type="project" value="UniProtKB-SubCell"/>
</dbReference>
<evidence type="ECO:0000313" key="7">
    <source>
        <dbReference type="EMBL" id="RIH62918.1"/>
    </source>
</evidence>
<dbReference type="SUPFAM" id="SSF52833">
    <property type="entry name" value="Thioredoxin-like"/>
    <property type="match status" value="1"/>
</dbReference>
<name>A0A399CV34_9BACT</name>
<dbReference type="GO" id="GO:0016491">
    <property type="term" value="F:oxidoreductase activity"/>
    <property type="evidence" value="ECO:0007669"/>
    <property type="project" value="InterPro"/>
</dbReference>
<dbReference type="InterPro" id="IPR050553">
    <property type="entry name" value="Thioredoxin_ResA/DsbE_sf"/>
</dbReference>
<gene>
    <name evidence="7" type="ORF">D1164_22500</name>
</gene>